<dbReference type="GO" id="GO:0000155">
    <property type="term" value="F:phosphorelay sensor kinase activity"/>
    <property type="evidence" value="ECO:0007669"/>
    <property type="project" value="InterPro"/>
</dbReference>
<dbReference type="SMART" id="SM00304">
    <property type="entry name" value="HAMP"/>
    <property type="match status" value="1"/>
</dbReference>
<dbReference type="SUPFAM" id="SSF158472">
    <property type="entry name" value="HAMP domain-like"/>
    <property type="match status" value="1"/>
</dbReference>
<evidence type="ECO:0000256" key="11">
    <source>
        <dbReference type="SAM" id="Phobius"/>
    </source>
</evidence>
<dbReference type="SMART" id="SM00388">
    <property type="entry name" value="HisKA"/>
    <property type="match status" value="1"/>
</dbReference>
<dbReference type="RefSeq" id="WP_136348142.1">
    <property type="nucleotide sequence ID" value="NZ_SSOC01000003.1"/>
</dbReference>
<name>A0A4S4B2M2_9RHOO</name>
<dbReference type="Pfam" id="PF02518">
    <property type="entry name" value="HATPase_c"/>
    <property type="match status" value="1"/>
</dbReference>
<dbReference type="CDD" id="cd00082">
    <property type="entry name" value="HisKA"/>
    <property type="match status" value="1"/>
</dbReference>
<comment type="catalytic activity">
    <reaction evidence="1">
        <text>ATP + protein L-histidine = ADP + protein N-phospho-L-histidine.</text>
        <dbReference type="EC" id="2.7.13.3"/>
    </reaction>
</comment>
<keyword evidence="9 11" id="KW-1133">Transmembrane helix</keyword>
<keyword evidence="15" id="KW-1185">Reference proteome</keyword>
<dbReference type="EC" id="2.7.13.3" evidence="3"/>
<protein>
    <recommendedName>
        <fullName evidence="3">histidine kinase</fullName>
        <ecNumber evidence="3">2.7.13.3</ecNumber>
    </recommendedName>
</protein>
<comment type="subcellular location">
    <subcellularLocation>
        <location evidence="2">Cell membrane</location>
        <topology evidence="2">Multi-pass membrane protein</topology>
    </subcellularLocation>
</comment>
<evidence type="ECO:0000259" key="12">
    <source>
        <dbReference type="PROSITE" id="PS50109"/>
    </source>
</evidence>
<dbReference type="Proteomes" id="UP000308430">
    <property type="component" value="Unassembled WGS sequence"/>
</dbReference>
<dbReference type="CDD" id="cd06225">
    <property type="entry name" value="HAMP"/>
    <property type="match status" value="1"/>
</dbReference>
<dbReference type="Pfam" id="PF17202">
    <property type="entry name" value="sCache_3_3"/>
    <property type="match status" value="1"/>
</dbReference>
<dbReference type="InterPro" id="IPR036890">
    <property type="entry name" value="HATPase_C_sf"/>
</dbReference>
<dbReference type="SUPFAM" id="SSF103190">
    <property type="entry name" value="Sensory domain-like"/>
    <property type="match status" value="1"/>
</dbReference>
<dbReference type="PROSITE" id="PS50885">
    <property type="entry name" value="HAMP"/>
    <property type="match status" value="1"/>
</dbReference>
<dbReference type="Pfam" id="PF00512">
    <property type="entry name" value="HisKA"/>
    <property type="match status" value="1"/>
</dbReference>
<dbReference type="Pfam" id="PF00672">
    <property type="entry name" value="HAMP"/>
    <property type="match status" value="1"/>
</dbReference>
<keyword evidence="4" id="KW-1003">Cell membrane</keyword>
<keyword evidence="8" id="KW-0418">Kinase</keyword>
<dbReference type="InterPro" id="IPR003661">
    <property type="entry name" value="HisK_dim/P_dom"/>
</dbReference>
<accession>A0A4S4B2M2</accession>
<dbReference type="Gene3D" id="1.10.287.130">
    <property type="match status" value="1"/>
</dbReference>
<dbReference type="OrthoDB" id="224978at2"/>
<dbReference type="InterPro" id="IPR036097">
    <property type="entry name" value="HisK_dim/P_sf"/>
</dbReference>
<comment type="caution">
    <text evidence="14">The sequence shown here is derived from an EMBL/GenBank/DDBJ whole genome shotgun (WGS) entry which is preliminary data.</text>
</comment>
<evidence type="ECO:0000313" key="15">
    <source>
        <dbReference type="Proteomes" id="UP000308430"/>
    </source>
</evidence>
<evidence type="ECO:0000256" key="8">
    <source>
        <dbReference type="ARBA" id="ARBA00022777"/>
    </source>
</evidence>
<evidence type="ECO:0000256" key="6">
    <source>
        <dbReference type="ARBA" id="ARBA00022679"/>
    </source>
</evidence>
<feature type="domain" description="HAMP" evidence="13">
    <location>
        <begin position="343"/>
        <end position="396"/>
    </location>
</feature>
<dbReference type="PANTHER" id="PTHR43065">
    <property type="entry name" value="SENSOR HISTIDINE KINASE"/>
    <property type="match status" value="1"/>
</dbReference>
<evidence type="ECO:0000256" key="3">
    <source>
        <dbReference type="ARBA" id="ARBA00012438"/>
    </source>
</evidence>
<dbReference type="SMART" id="SM00387">
    <property type="entry name" value="HATPase_c"/>
    <property type="match status" value="1"/>
</dbReference>
<keyword evidence="5" id="KW-0597">Phosphoprotein</keyword>
<dbReference type="SUPFAM" id="SSF47384">
    <property type="entry name" value="Homodimeric domain of signal transducing histidine kinase"/>
    <property type="match status" value="1"/>
</dbReference>
<dbReference type="Gene3D" id="6.10.340.10">
    <property type="match status" value="1"/>
</dbReference>
<evidence type="ECO:0000256" key="10">
    <source>
        <dbReference type="ARBA" id="ARBA00023136"/>
    </source>
</evidence>
<evidence type="ECO:0000259" key="13">
    <source>
        <dbReference type="PROSITE" id="PS50885"/>
    </source>
</evidence>
<feature type="transmembrane region" description="Helical" evidence="11">
    <location>
        <begin position="319"/>
        <end position="342"/>
    </location>
</feature>
<evidence type="ECO:0000256" key="9">
    <source>
        <dbReference type="ARBA" id="ARBA00022989"/>
    </source>
</evidence>
<dbReference type="PRINTS" id="PR00344">
    <property type="entry name" value="BCTRLSENSOR"/>
</dbReference>
<evidence type="ECO:0000256" key="5">
    <source>
        <dbReference type="ARBA" id="ARBA00022553"/>
    </source>
</evidence>
<dbReference type="GO" id="GO:0005886">
    <property type="term" value="C:plasma membrane"/>
    <property type="evidence" value="ECO:0007669"/>
    <property type="project" value="UniProtKB-SubCell"/>
</dbReference>
<dbReference type="Gene3D" id="3.30.565.10">
    <property type="entry name" value="Histidine kinase-like ATPase, C-terminal domain"/>
    <property type="match status" value="1"/>
</dbReference>
<dbReference type="AlphaFoldDB" id="A0A4S4B2M2"/>
<reference evidence="14 15" key="1">
    <citation type="submission" date="2019-04" db="EMBL/GenBank/DDBJ databases">
        <title>Azoarcus nasutitermitis sp. nov. isolated from termite nest.</title>
        <authorList>
            <person name="Lin S.-Y."/>
            <person name="Hameed A."/>
            <person name="Hsu Y.-H."/>
            <person name="Young C.-C."/>
        </authorList>
    </citation>
    <scope>NUCLEOTIDE SEQUENCE [LARGE SCALE GENOMIC DNA]</scope>
    <source>
        <strain evidence="14 15">CC-YHH838</strain>
    </source>
</reference>
<dbReference type="InterPro" id="IPR005467">
    <property type="entry name" value="His_kinase_dom"/>
</dbReference>
<dbReference type="InterPro" id="IPR004358">
    <property type="entry name" value="Sig_transdc_His_kin-like_C"/>
</dbReference>
<dbReference type="InterPro" id="IPR003660">
    <property type="entry name" value="HAMP_dom"/>
</dbReference>
<organism evidence="14 15">
    <name type="scientific">Pseudothauera nasutitermitis</name>
    <dbReference type="NCBI Taxonomy" id="2565930"/>
    <lineage>
        <taxon>Bacteria</taxon>
        <taxon>Pseudomonadati</taxon>
        <taxon>Pseudomonadota</taxon>
        <taxon>Betaproteobacteria</taxon>
        <taxon>Rhodocyclales</taxon>
        <taxon>Zoogloeaceae</taxon>
        <taxon>Pseudothauera</taxon>
    </lineage>
</organism>
<dbReference type="SUPFAM" id="SSF55874">
    <property type="entry name" value="ATPase domain of HSP90 chaperone/DNA topoisomerase II/histidine kinase"/>
    <property type="match status" value="1"/>
</dbReference>
<evidence type="ECO:0000256" key="1">
    <source>
        <dbReference type="ARBA" id="ARBA00000085"/>
    </source>
</evidence>
<keyword evidence="7 11" id="KW-0812">Transmembrane</keyword>
<feature type="domain" description="Histidine kinase" evidence="12">
    <location>
        <begin position="445"/>
        <end position="660"/>
    </location>
</feature>
<dbReference type="InterPro" id="IPR003594">
    <property type="entry name" value="HATPase_dom"/>
</dbReference>
<keyword evidence="10 11" id="KW-0472">Membrane</keyword>
<sequence>MLALVLAPLLLGVPVLLGIVWVWGTQGYNQLLVNKVSSDLLTARQYFERVQESVAGGLAGFAASHRLALELERDEGGRGALDALLNGAALAQGLDYLVLLDENGRFDAGSVRLPAPFAERADWPVVRDALGGQAHQALAVFSPAHLQALSPALRERATLPLIATPNAAPDTRQSEERGLMIQVAVPVFDEQGGLRGVLEGGVMLNRNLGIVDRLNAVVYQDTSLPLDSQGTATLFLGDTRVATNVRMFREGTRALGTRVSAAVREKVLEHGETWLGSAFVVNAPYISGYSPLLDGDGERIGMLYVGFMQEPLQRELYRALGGLFLLFLVVSALGTLGAVRWARSIFQPIERMAAVMQRIEHGEEKARVGLVGRDDELGQLARTFDSLLNMLEARRAELQRWAGELDTMVAARTAELETANATLRRARQQLVMNEKLTAIGELTAGVAHEINNPVAVIQGNLELLREVLGPGAAPIREEIRAIDEQVRRIHGIVAKLLQFARPGDFAGYTDEVDVNALINDCLVLTRHNLSRARVEVRVELHAGRTVEINRGELQQVLINLIVNAMQAMPEGGTLHLRTRDTEIEKGVDGVRIEVEDTGQGIAPVLIDRIFDPFFTTKKQDGTGLGLSISYAIVTRYGGHIAVDSAPGRGAHFSVVLRCRPVFNEEPSAPGFARRFFGRESG</sequence>
<evidence type="ECO:0000256" key="4">
    <source>
        <dbReference type="ARBA" id="ARBA00022475"/>
    </source>
</evidence>
<dbReference type="InterPro" id="IPR033463">
    <property type="entry name" value="sCache_3"/>
</dbReference>
<dbReference type="PANTHER" id="PTHR43065:SF22">
    <property type="entry name" value="HISTIDINE KINASE"/>
    <property type="match status" value="1"/>
</dbReference>
<evidence type="ECO:0000256" key="2">
    <source>
        <dbReference type="ARBA" id="ARBA00004651"/>
    </source>
</evidence>
<keyword evidence="6" id="KW-0808">Transferase</keyword>
<evidence type="ECO:0000313" key="14">
    <source>
        <dbReference type="EMBL" id="THF65937.1"/>
    </source>
</evidence>
<gene>
    <name evidence="14" type="ORF">E6C76_07400</name>
</gene>
<proteinExistence type="predicted"/>
<dbReference type="PROSITE" id="PS50109">
    <property type="entry name" value="HIS_KIN"/>
    <property type="match status" value="1"/>
</dbReference>
<evidence type="ECO:0000256" key="7">
    <source>
        <dbReference type="ARBA" id="ARBA00022692"/>
    </source>
</evidence>
<dbReference type="InterPro" id="IPR029151">
    <property type="entry name" value="Sensor-like_sf"/>
</dbReference>
<dbReference type="EMBL" id="SSOC01000003">
    <property type="protein sequence ID" value="THF65937.1"/>
    <property type="molecule type" value="Genomic_DNA"/>
</dbReference>